<name>S5DMM3_9VIRU</name>
<sequence length="80" mass="9574">MITVFDRPNDLELLIMVRLMFMIESCTVHLRKYKHRDQLSAAVRTQLVQIQLRKAKMVAQLKSMLYQRTYAPPITLKIYY</sequence>
<reference evidence="1" key="1">
    <citation type="journal article" date="2013" name="J. Gen. Virol.">
        <title>Ultrastructural and genomic characterization of a second banchine polydnavirus confirms the existence of shared features within this ichnovirus lineage.</title>
        <authorList>
            <person name="Djoumad A."/>
            <person name="Stoltz D."/>
            <person name="Beliveau C."/>
            <person name="Boyle B."/>
            <person name="Kuhn L."/>
            <person name="Cusson M."/>
        </authorList>
    </citation>
    <scope>NUCLEOTIDE SEQUENCE</scope>
</reference>
<organism evidence="1">
    <name type="scientific">Apophua simplicipes ichnovirus</name>
    <dbReference type="NCBI Taxonomy" id="1329648"/>
    <lineage>
        <taxon>Viruses</taxon>
        <taxon>Viruses incertae sedis</taxon>
        <taxon>Polydnaviriformidae</taxon>
        <taxon>Ichnoviriform</taxon>
    </lineage>
</organism>
<evidence type="ECO:0000313" key="1">
    <source>
        <dbReference type="EMBL" id="AGQ20201.1"/>
    </source>
</evidence>
<protein>
    <submittedName>
        <fullName evidence="1">AsIV-cont00087-ORF2</fullName>
    </submittedName>
</protein>
<proteinExistence type="predicted"/>
<accession>S5DMM3</accession>
<dbReference type="EMBL" id="KC752293">
    <property type="protein sequence ID" value="AGQ20201.1"/>
    <property type="molecule type" value="Genomic_DNA"/>
</dbReference>